<name>A0A0L6VTM7_9BASI</name>
<gene>
    <name evidence="1" type="ORF">VP01_11295g1</name>
</gene>
<dbReference type="VEuPathDB" id="FungiDB:VP01_11295g1"/>
<comment type="caution">
    <text evidence="1">The sequence shown here is derived from an EMBL/GenBank/DDBJ whole genome shotgun (WGS) entry which is preliminary data.</text>
</comment>
<dbReference type="OrthoDB" id="2517153at2759"/>
<protein>
    <submittedName>
        <fullName evidence="1">Uncharacterized protein</fullName>
    </submittedName>
</protein>
<dbReference type="Proteomes" id="UP000037035">
    <property type="component" value="Unassembled WGS sequence"/>
</dbReference>
<dbReference type="AlphaFoldDB" id="A0A0L6VTM7"/>
<keyword evidence="2" id="KW-1185">Reference proteome</keyword>
<reference evidence="1 2" key="1">
    <citation type="submission" date="2015-08" db="EMBL/GenBank/DDBJ databases">
        <title>Next Generation Sequencing and Analysis of the Genome of Puccinia sorghi L Schw, the Causal Agent of Maize Common Rust.</title>
        <authorList>
            <person name="Rochi L."/>
            <person name="Burguener G."/>
            <person name="Darino M."/>
            <person name="Turjanski A."/>
            <person name="Kreff E."/>
            <person name="Dieguez M.J."/>
            <person name="Sacco F."/>
        </authorList>
    </citation>
    <scope>NUCLEOTIDE SEQUENCE [LARGE SCALE GENOMIC DNA]</scope>
    <source>
        <strain evidence="1 2">RO10H11247</strain>
    </source>
</reference>
<sequence length="79" mass="9489">MTIFHSNHIAFHCMAELDWIFFIIKIFQKVPQQPISYLGTYKDVRTITKRLRLNPELERTIFFPKCFSLYEPEFSPTTC</sequence>
<dbReference type="EMBL" id="LAVV01001438">
    <property type="protein sequence ID" value="KNZ63555.1"/>
    <property type="molecule type" value="Genomic_DNA"/>
</dbReference>
<evidence type="ECO:0000313" key="2">
    <source>
        <dbReference type="Proteomes" id="UP000037035"/>
    </source>
</evidence>
<accession>A0A0L6VTM7</accession>
<evidence type="ECO:0000313" key="1">
    <source>
        <dbReference type="EMBL" id="KNZ63555.1"/>
    </source>
</evidence>
<proteinExistence type="predicted"/>
<organism evidence="1 2">
    <name type="scientific">Puccinia sorghi</name>
    <dbReference type="NCBI Taxonomy" id="27349"/>
    <lineage>
        <taxon>Eukaryota</taxon>
        <taxon>Fungi</taxon>
        <taxon>Dikarya</taxon>
        <taxon>Basidiomycota</taxon>
        <taxon>Pucciniomycotina</taxon>
        <taxon>Pucciniomycetes</taxon>
        <taxon>Pucciniales</taxon>
        <taxon>Pucciniaceae</taxon>
        <taxon>Puccinia</taxon>
    </lineage>
</organism>